<gene>
    <name evidence="2" type="ORF">SAMN05192540_1949</name>
</gene>
<evidence type="ECO:0008006" key="4">
    <source>
        <dbReference type="Google" id="ProtNLM"/>
    </source>
</evidence>
<evidence type="ECO:0000313" key="3">
    <source>
        <dbReference type="Proteomes" id="UP000183038"/>
    </source>
</evidence>
<accession>A0A1H4NG78</accession>
<dbReference type="AlphaFoldDB" id="A0A1H4NG78"/>
<feature type="chain" id="PRO_5010318239" description="DUF3828 domain-containing protein" evidence="1">
    <location>
        <begin position="23"/>
        <end position="166"/>
    </location>
</feature>
<dbReference type="OrthoDB" id="1178982at2"/>
<sequence>MKRTLYFSLLMISLLVTYTSVAQEDFRNTELVNTVFNALKSQSEKEFLKILPTRNEVEYLIPMVKNAQTNENIPSVDTIISNFEIKAIENFKNISKRGNSFGVLWKDIILEKVSYKSNPDHNVPIERGSITMECSSNDKKFLIVLKKSYKIQDTWRVMDPIKFTLL</sequence>
<dbReference type="Proteomes" id="UP000183038">
    <property type="component" value="Unassembled WGS sequence"/>
</dbReference>
<dbReference type="RefSeq" id="WP_071341394.1">
    <property type="nucleotide sequence ID" value="NZ_FNTB01000001.1"/>
</dbReference>
<dbReference type="EMBL" id="FNTB01000001">
    <property type="protein sequence ID" value="SEB94273.1"/>
    <property type="molecule type" value="Genomic_DNA"/>
</dbReference>
<name>A0A1H4NG78_9FLAO</name>
<evidence type="ECO:0000256" key="1">
    <source>
        <dbReference type="SAM" id="SignalP"/>
    </source>
</evidence>
<reference evidence="2 3" key="1">
    <citation type="submission" date="2016-10" db="EMBL/GenBank/DDBJ databases">
        <authorList>
            <person name="de Groot N.N."/>
        </authorList>
    </citation>
    <scope>NUCLEOTIDE SEQUENCE [LARGE SCALE GENOMIC DNA]</scope>
    <source>
        <strain evidence="2 3">MAR_2009_71</strain>
    </source>
</reference>
<proteinExistence type="predicted"/>
<keyword evidence="1" id="KW-0732">Signal</keyword>
<feature type="signal peptide" evidence="1">
    <location>
        <begin position="1"/>
        <end position="22"/>
    </location>
</feature>
<protein>
    <recommendedName>
        <fullName evidence="4">DUF3828 domain-containing protein</fullName>
    </recommendedName>
</protein>
<evidence type="ECO:0000313" key="2">
    <source>
        <dbReference type="EMBL" id="SEB94273.1"/>
    </source>
</evidence>
<organism evidence="2 3">
    <name type="scientific">Maribacter dokdonensis</name>
    <dbReference type="NCBI Taxonomy" id="320912"/>
    <lineage>
        <taxon>Bacteria</taxon>
        <taxon>Pseudomonadati</taxon>
        <taxon>Bacteroidota</taxon>
        <taxon>Flavobacteriia</taxon>
        <taxon>Flavobacteriales</taxon>
        <taxon>Flavobacteriaceae</taxon>
        <taxon>Maribacter</taxon>
    </lineage>
</organism>